<dbReference type="Proteomes" id="UP000649617">
    <property type="component" value="Unassembled WGS sequence"/>
</dbReference>
<comment type="caution">
    <text evidence="1">The sequence shown here is derived from an EMBL/GenBank/DDBJ whole genome shotgun (WGS) entry which is preliminary data.</text>
</comment>
<evidence type="ECO:0000313" key="1">
    <source>
        <dbReference type="EMBL" id="CAE7649701.1"/>
    </source>
</evidence>
<proteinExistence type="predicted"/>
<gene>
    <name evidence="1" type="ORF">SPIL2461_LOCUS17323</name>
</gene>
<evidence type="ECO:0008006" key="3">
    <source>
        <dbReference type="Google" id="ProtNLM"/>
    </source>
</evidence>
<reference evidence="1" key="1">
    <citation type="submission" date="2021-02" db="EMBL/GenBank/DDBJ databases">
        <authorList>
            <person name="Dougan E. K."/>
            <person name="Rhodes N."/>
            <person name="Thang M."/>
            <person name="Chan C."/>
        </authorList>
    </citation>
    <scope>NUCLEOTIDE SEQUENCE</scope>
</reference>
<keyword evidence="2" id="KW-1185">Reference proteome</keyword>
<protein>
    <recommendedName>
        <fullName evidence="3">PDZ domain-containing protein</fullName>
    </recommendedName>
</protein>
<name>A0A812W1C8_SYMPI</name>
<dbReference type="OrthoDB" id="409850at2759"/>
<dbReference type="EMBL" id="CAJNIZ010043099">
    <property type="protein sequence ID" value="CAE7649701.1"/>
    <property type="molecule type" value="Genomic_DNA"/>
</dbReference>
<sequence length="292" mass="31527">MPRAGTLIGRAAGKWRQGGAVRVRAALWEEALGAERSRSELLLGKFQDLRGLGAADDAQDRRDSLRQELSDFLGGEVANTQASFEKLKAYNDELDEALQTLQNPRRKTSVPSFVPGSGRLAGDPVTIDILPPVRETDGPALVPGAAHVRVSLPLKDNSELMWGSDLTPLYDDRGGRLMCFTAFLPLGLRLVEVQRPSDVPPAEADLVVVLSVDPKSEADSLGIQVGDIVRAVSFVGAGPEPGWLDKMLGAETMPMQQVMKCDGRSAEEVTAALESNRENPDGRLVLLLERPL</sequence>
<organism evidence="1 2">
    <name type="scientific">Symbiodinium pilosum</name>
    <name type="common">Dinoflagellate</name>
    <dbReference type="NCBI Taxonomy" id="2952"/>
    <lineage>
        <taxon>Eukaryota</taxon>
        <taxon>Sar</taxon>
        <taxon>Alveolata</taxon>
        <taxon>Dinophyceae</taxon>
        <taxon>Suessiales</taxon>
        <taxon>Symbiodiniaceae</taxon>
        <taxon>Symbiodinium</taxon>
    </lineage>
</organism>
<accession>A0A812W1C8</accession>
<evidence type="ECO:0000313" key="2">
    <source>
        <dbReference type="Proteomes" id="UP000649617"/>
    </source>
</evidence>
<dbReference type="AlphaFoldDB" id="A0A812W1C8"/>